<sequence length="90" mass="9621">MTIPCHRPAEVLRNMASQQGDGAHASDEGDGVGNSPSNYTEATFTKLVDEADAIAEEVVFFDVTVRQYGVDVEESDIISGTDLSSAERAE</sequence>
<protein>
    <submittedName>
        <fullName evidence="2">Uncharacterized protein</fullName>
    </submittedName>
</protein>
<feature type="region of interest" description="Disordered" evidence="1">
    <location>
        <begin position="14"/>
        <end position="39"/>
    </location>
</feature>
<organism evidence="2 3">
    <name type="scientific">Riccia sorocarpa</name>
    <dbReference type="NCBI Taxonomy" id="122646"/>
    <lineage>
        <taxon>Eukaryota</taxon>
        <taxon>Viridiplantae</taxon>
        <taxon>Streptophyta</taxon>
        <taxon>Embryophyta</taxon>
        <taxon>Marchantiophyta</taxon>
        <taxon>Marchantiopsida</taxon>
        <taxon>Marchantiidae</taxon>
        <taxon>Marchantiales</taxon>
        <taxon>Ricciaceae</taxon>
        <taxon>Riccia</taxon>
    </lineage>
</organism>
<dbReference type="AlphaFoldDB" id="A0ABD3I0B6"/>
<keyword evidence="3" id="KW-1185">Reference proteome</keyword>
<gene>
    <name evidence="2" type="ORF">R1sor_009983</name>
</gene>
<proteinExistence type="predicted"/>
<comment type="caution">
    <text evidence="2">The sequence shown here is derived from an EMBL/GenBank/DDBJ whole genome shotgun (WGS) entry which is preliminary data.</text>
</comment>
<dbReference type="EMBL" id="JBJQOH010000002">
    <property type="protein sequence ID" value="KAL3695907.1"/>
    <property type="molecule type" value="Genomic_DNA"/>
</dbReference>
<accession>A0ABD3I0B6</accession>
<dbReference type="Proteomes" id="UP001633002">
    <property type="component" value="Unassembled WGS sequence"/>
</dbReference>
<evidence type="ECO:0000256" key="1">
    <source>
        <dbReference type="SAM" id="MobiDB-lite"/>
    </source>
</evidence>
<evidence type="ECO:0000313" key="2">
    <source>
        <dbReference type="EMBL" id="KAL3695907.1"/>
    </source>
</evidence>
<reference evidence="2 3" key="1">
    <citation type="submission" date="2024-09" db="EMBL/GenBank/DDBJ databases">
        <title>Chromosome-scale assembly of Riccia sorocarpa.</title>
        <authorList>
            <person name="Paukszto L."/>
        </authorList>
    </citation>
    <scope>NUCLEOTIDE SEQUENCE [LARGE SCALE GENOMIC DNA]</scope>
    <source>
        <strain evidence="2">LP-2024</strain>
        <tissue evidence="2">Aerial parts of the thallus</tissue>
    </source>
</reference>
<evidence type="ECO:0000313" key="3">
    <source>
        <dbReference type="Proteomes" id="UP001633002"/>
    </source>
</evidence>
<name>A0ABD3I0B6_9MARC</name>